<organism evidence="3 4">
    <name type="scientific">Prorocentrum cordatum</name>
    <dbReference type="NCBI Taxonomy" id="2364126"/>
    <lineage>
        <taxon>Eukaryota</taxon>
        <taxon>Sar</taxon>
        <taxon>Alveolata</taxon>
        <taxon>Dinophyceae</taxon>
        <taxon>Prorocentrales</taxon>
        <taxon>Prorocentraceae</taxon>
        <taxon>Prorocentrum</taxon>
    </lineage>
</organism>
<evidence type="ECO:0000256" key="2">
    <source>
        <dbReference type="SAM" id="MobiDB-lite"/>
    </source>
</evidence>
<evidence type="ECO:0000313" key="4">
    <source>
        <dbReference type="Proteomes" id="UP001189429"/>
    </source>
</evidence>
<dbReference type="EMBL" id="CAUYUJ010014764">
    <property type="protein sequence ID" value="CAK0845773.1"/>
    <property type="molecule type" value="Genomic_DNA"/>
</dbReference>
<gene>
    <name evidence="3" type="ORF">PCOR1329_LOCUS39462</name>
</gene>
<keyword evidence="4" id="KW-1185">Reference proteome</keyword>
<feature type="region of interest" description="Disordered" evidence="2">
    <location>
        <begin position="205"/>
        <end position="256"/>
    </location>
</feature>
<protein>
    <submittedName>
        <fullName evidence="3">Uncharacterized protein</fullName>
    </submittedName>
</protein>
<sequence length="338" mass="36171">MWMCGQCAKKTGTAYANFAYRAECRMCGSRAPKGVLEKLSQPVEHKYGADRTAWPQDQPQLLECAAIVDQAEAAKSTDGNLGVRQILMRLSDTERKLERAQGRIDAIKLEAAEVQKRLEEEEAILKGHRDKKKELEEARDRAQLREASARLQAIPAGEARGRAIRGGIAKTVTAGGLNEHTEPGLKAEVEAAAEVLAGLMERVAAQPPPQPSPAPAAAEAHAGAGAPAAAAGAADEPMAPAEEPVGPDPNDDEQEFWDSIGLGAAAAAAGPEGRADLLARRKRAWEAEDLELWTANTTAWSSVVRLLDWWVVDGGGRPPDVVCFQEHRLKLEGKCASA</sequence>
<evidence type="ECO:0000313" key="3">
    <source>
        <dbReference type="EMBL" id="CAK0845773.1"/>
    </source>
</evidence>
<feature type="coiled-coil region" evidence="1">
    <location>
        <begin position="83"/>
        <end position="152"/>
    </location>
</feature>
<proteinExistence type="predicted"/>
<feature type="non-terminal residue" evidence="3">
    <location>
        <position position="338"/>
    </location>
</feature>
<name>A0ABN9TIK7_9DINO</name>
<accession>A0ABN9TIK7</accession>
<keyword evidence="1" id="KW-0175">Coiled coil</keyword>
<comment type="caution">
    <text evidence="3">The sequence shown here is derived from an EMBL/GenBank/DDBJ whole genome shotgun (WGS) entry which is preliminary data.</text>
</comment>
<feature type="compositionally biased region" description="Low complexity" evidence="2">
    <location>
        <begin position="215"/>
        <end position="244"/>
    </location>
</feature>
<evidence type="ECO:0000256" key="1">
    <source>
        <dbReference type="SAM" id="Coils"/>
    </source>
</evidence>
<dbReference type="Proteomes" id="UP001189429">
    <property type="component" value="Unassembled WGS sequence"/>
</dbReference>
<reference evidence="3" key="1">
    <citation type="submission" date="2023-10" db="EMBL/GenBank/DDBJ databases">
        <authorList>
            <person name="Chen Y."/>
            <person name="Shah S."/>
            <person name="Dougan E. K."/>
            <person name="Thang M."/>
            <person name="Chan C."/>
        </authorList>
    </citation>
    <scope>NUCLEOTIDE SEQUENCE [LARGE SCALE GENOMIC DNA]</scope>
</reference>